<keyword evidence="1" id="KW-0547">Nucleotide-binding</keyword>
<evidence type="ECO:0000313" key="1">
    <source>
        <dbReference type="EMBL" id="QJA43242.1"/>
    </source>
</evidence>
<dbReference type="EMBL" id="MT142204">
    <property type="protein sequence ID" value="QJA76086.1"/>
    <property type="molecule type" value="Genomic_DNA"/>
</dbReference>
<keyword evidence="1" id="KW-0067">ATP-binding</keyword>
<dbReference type="AlphaFoldDB" id="A0A6H1Z705"/>
<protein>
    <submittedName>
        <fullName evidence="1">Putative helicase</fullName>
    </submittedName>
</protein>
<proteinExistence type="predicted"/>
<reference evidence="1" key="1">
    <citation type="submission" date="2020-03" db="EMBL/GenBank/DDBJ databases">
        <title>The deep terrestrial virosphere.</title>
        <authorList>
            <person name="Holmfeldt K."/>
            <person name="Nilsson E."/>
            <person name="Simone D."/>
            <person name="Lopez-Fernandez M."/>
            <person name="Wu X."/>
            <person name="de Brujin I."/>
            <person name="Lundin D."/>
            <person name="Andersson A."/>
            <person name="Bertilsson S."/>
            <person name="Dopson M."/>
        </authorList>
    </citation>
    <scope>NUCLEOTIDE SEQUENCE</scope>
    <source>
        <strain evidence="2">MM415A01581</strain>
        <strain evidence="1">MM415B00324</strain>
    </source>
</reference>
<organism evidence="1">
    <name type="scientific">viral metagenome</name>
    <dbReference type="NCBI Taxonomy" id="1070528"/>
    <lineage>
        <taxon>unclassified sequences</taxon>
        <taxon>metagenomes</taxon>
        <taxon>organismal metagenomes</taxon>
    </lineage>
</organism>
<dbReference type="Gene3D" id="3.40.50.300">
    <property type="entry name" value="P-loop containing nucleotide triphosphate hydrolases"/>
    <property type="match status" value="1"/>
</dbReference>
<name>A0A6H1Z705_9ZZZZ</name>
<dbReference type="InterPro" id="IPR027417">
    <property type="entry name" value="P-loop_NTPase"/>
</dbReference>
<sequence>MNLTNDVPLERIRLREIAMNHLTQGGATIEETCEIIKKMYLADKEDFTDEHIERQVLVWHEVNLEDQNKDGKTIRVRVEDWLTSNTSNIGVDNGVTYSLHDCYLDLGLKTPNDKTACRMAFKRLVISGKLEPLRNRSGLYRYINGKMEDMDFINIDSTPFSIKYPLGVHRLVNTYRKTLVVIAGEPNAGKTAYLLNTALLNMNTHNVTYFSSEMGPEELQVRLKRFERPLEDWKKVRFVAKTGGFKDVIDPNGLSIIDYLECAKDFYEVGGMLTEIFNSLKDGVAIVAIQKPSGRNVGIGGERTLDKARLYMAIEPGIIRIVKGKIWKDETTNPNGMWAKWNLVGGAKFTMMPDPNTGDDWRPKP</sequence>
<gene>
    <name evidence="2" type="ORF">MM415A01581_0003</name>
    <name evidence="1" type="ORF">MM415B00324_0072</name>
</gene>
<evidence type="ECO:0000313" key="2">
    <source>
        <dbReference type="EMBL" id="QJA76086.1"/>
    </source>
</evidence>
<dbReference type="EMBL" id="MT141562">
    <property type="protein sequence ID" value="QJA43242.1"/>
    <property type="molecule type" value="Genomic_DNA"/>
</dbReference>
<dbReference type="GO" id="GO:0004386">
    <property type="term" value="F:helicase activity"/>
    <property type="evidence" value="ECO:0007669"/>
    <property type="project" value="UniProtKB-KW"/>
</dbReference>
<keyword evidence="1" id="KW-0378">Hydrolase</keyword>
<accession>A0A6H1Z705</accession>
<dbReference type="SUPFAM" id="SSF52540">
    <property type="entry name" value="P-loop containing nucleoside triphosphate hydrolases"/>
    <property type="match status" value="1"/>
</dbReference>
<keyword evidence="1" id="KW-0347">Helicase</keyword>